<evidence type="ECO:0000313" key="4">
    <source>
        <dbReference type="Proteomes" id="UP000282087"/>
    </source>
</evidence>
<dbReference type="EMBL" id="QKXF01000654">
    <property type="protein sequence ID" value="RQM10091.1"/>
    <property type="molecule type" value="Genomic_DNA"/>
</dbReference>
<dbReference type="Proteomes" id="UP000286097">
    <property type="component" value="Unassembled WGS sequence"/>
</dbReference>
<organism evidence="2 4">
    <name type="scientific">Peronospora effusa</name>
    <dbReference type="NCBI Taxonomy" id="542832"/>
    <lineage>
        <taxon>Eukaryota</taxon>
        <taxon>Sar</taxon>
        <taxon>Stramenopiles</taxon>
        <taxon>Oomycota</taxon>
        <taxon>Peronosporomycetes</taxon>
        <taxon>Peronosporales</taxon>
        <taxon>Peronosporaceae</taxon>
        <taxon>Peronospora</taxon>
    </lineage>
</organism>
<evidence type="ECO:0000313" key="2">
    <source>
        <dbReference type="EMBL" id="RMX66008.1"/>
    </source>
</evidence>
<feature type="region of interest" description="Disordered" evidence="1">
    <location>
        <begin position="34"/>
        <end position="55"/>
    </location>
</feature>
<feature type="compositionally biased region" description="Polar residues" evidence="1">
    <location>
        <begin position="1"/>
        <end position="20"/>
    </location>
</feature>
<dbReference type="Proteomes" id="UP000282087">
    <property type="component" value="Unassembled WGS sequence"/>
</dbReference>
<evidence type="ECO:0000313" key="3">
    <source>
        <dbReference type="EMBL" id="RQM10091.1"/>
    </source>
</evidence>
<comment type="caution">
    <text evidence="2">The sequence shown here is derived from an EMBL/GenBank/DDBJ whole genome shotgun (WGS) entry which is preliminary data.</text>
</comment>
<evidence type="ECO:0000313" key="5">
    <source>
        <dbReference type="Proteomes" id="UP000286097"/>
    </source>
</evidence>
<dbReference type="EMBL" id="QLLG01000220">
    <property type="protein sequence ID" value="RMX66008.1"/>
    <property type="molecule type" value="Genomic_DNA"/>
</dbReference>
<dbReference type="VEuPathDB" id="FungiDB:DD237_005041"/>
<accession>A0A3M6VG78</accession>
<dbReference type="AlphaFoldDB" id="A0A3M6VG78"/>
<protein>
    <submittedName>
        <fullName evidence="2">Uncharacterized protein</fullName>
    </submittedName>
</protein>
<evidence type="ECO:0000256" key="1">
    <source>
        <dbReference type="SAM" id="MobiDB-lite"/>
    </source>
</evidence>
<proteinExistence type="predicted"/>
<feature type="region of interest" description="Disordered" evidence="1">
    <location>
        <begin position="1"/>
        <end position="22"/>
    </location>
</feature>
<name>A0A3M6VG78_9STRA</name>
<sequence>MTQRKCTKTQTPEEPSSNGILRSEWIYILPGESRENNDCSKAQTSFDGVASDKRPTQEINDFDDDLGDALSETSDPVFQWLEGAV</sequence>
<keyword evidence="4" id="KW-1185">Reference proteome</keyword>
<gene>
    <name evidence="3" type="ORF">DD237_005041</name>
    <name evidence="2" type="ORF">DD238_002826</name>
</gene>
<reference evidence="4 5" key="1">
    <citation type="submission" date="2018-06" db="EMBL/GenBank/DDBJ databases">
        <title>Comparative genomics of downy mildews reveals potential adaptations to biotrophy.</title>
        <authorList>
            <person name="Fletcher K."/>
            <person name="Klosterman S.J."/>
            <person name="Derevnina L."/>
            <person name="Martin F."/>
            <person name="Koike S."/>
            <person name="Reyes Chin-Wo S."/>
            <person name="Mou B."/>
            <person name="Michelmore R."/>
        </authorList>
    </citation>
    <scope>NUCLEOTIDE SEQUENCE [LARGE SCALE GENOMIC DNA]</scope>
    <source>
        <strain evidence="3 5">R13</strain>
        <strain evidence="2 4">R14</strain>
    </source>
</reference>